<dbReference type="Proteomes" id="UP000190648">
    <property type="component" value="Unassembled WGS sequence"/>
</dbReference>
<proteinExistence type="predicted"/>
<organism evidence="1 2">
    <name type="scientific">Patagioenas fasciata monilis</name>
    <dbReference type="NCBI Taxonomy" id="372326"/>
    <lineage>
        <taxon>Eukaryota</taxon>
        <taxon>Metazoa</taxon>
        <taxon>Chordata</taxon>
        <taxon>Craniata</taxon>
        <taxon>Vertebrata</taxon>
        <taxon>Euteleostomi</taxon>
        <taxon>Archelosauria</taxon>
        <taxon>Archosauria</taxon>
        <taxon>Dinosauria</taxon>
        <taxon>Saurischia</taxon>
        <taxon>Theropoda</taxon>
        <taxon>Coelurosauria</taxon>
        <taxon>Aves</taxon>
        <taxon>Neognathae</taxon>
        <taxon>Neoaves</taxon>
        <taxon>Columbimorphae</taxon>
        <taxon>Columbiformes</taxon>
        <taxon>Columbidae</taxon>
        <taxon>Patagioenas</taxon>
    </lineage>
</organism>
<dbReference type="AlphaFoldDB" id="A0A1V4K6Q6"/>
<reference evidence="1 2" key="1">
    <citation type="submission" date="2016-02" db="EMBL/GenBank/DDBJ databases">
        <title>Band-tailed pigeon sequencing and assembly.</title>
        <authorList>
            <person name="Soares A.E."/>
            <person name="Novak B.J."/>
            <person name="Rice E.S."/>
            <person name="O'Connell B."/>
            <person name="Chang D."/>
            <person name="Weber S."/>
            <person name="Shapiro B."/>
        </authorList>
    </citation>
    <scope>NUCLEOTIDE SEQUENCE [LARGE SCALE GENOMIC DNA]</scope>
    <source>
        <strain evidence="1">BTP2013</strain>
        <tissue evidence="1">Blood</tissue>
    </source>
</reference>
<name>A0A1V4K6Q6_PATFA</name>
<sequence length="94" mass="10875">MCSAWVRRIISGKILVCNFRIFERIRRKYEKTKKDNLKICAASLLLICRQQRGIKPEANLRNGIQGECPSCLGTKQCDTFPSQLLEEDLRPHII</sequence>
<accession>A0A1V4K6Q6</accession>
<gene>
    <name evidence="1" type="ORF">AV530_002535</name>
</gene>
<dbReference type="EMBL" id="LSYS01004331">
    <property type="protein sequence ID" value="OPJ80150.1"/>
    <property type="molecule type" value="Genomic_DNA"/>
</dbReference>
<keyword evidence="2" id="KW-1185">Reference proteome</keyword>
<evidence type="ECO:0000313" key="1">
    <source>
        <dbReference type="EMBL" id="OPJ80150.1"/>
    </source>
</evidence>
<evidence type="ECO:0000313" key="2">
    <source>
        <dbReference type="Proteomes" id="UP000190648"/>
    </source>
</evidence>
<protein>
    <submittedName>
        <fullName evidence="1">Uncharacterized protein</fullName>
    </submittedName>
</protein>
<comment type="caution">
    <text evidence="1">The sequence shown here is derived from an EMBL/GenBank/DDBJ whole genome shotgun (WGS) entry which is preliminary data.</text>
</comment>